<sequence>MSDIYDHEQLQPEETLVEQPTDDILDTGYRPPDERPRHHGLDKSPAEEHAHETIEERLAQEEPEDPDLPGTTLPAPAEDPGSPE</sequence>
<evidence type="ECO:0000313" key="3">
    <source>
        <dbReference type="Proteomes" id="UP000008495"/>
    </source>
</evidence>
<comment type="caution">
    <text evidence="2">The sequence shown here is derived from an EMBL/GenBank/DDBJ whole genome shotgun (WGS) entry which is preliminary data.</text>
</comment>
<feature type="compositionally biased region" description="Basic and acidic residues" evidence="1">
    <location>
        <begin position="1"/>
        <end position="10"/>
    </location>
</feature>
<dbReference type="RefSeq" id="WP_006502275.1">
    <property type="nucleotide sequence ID" value="NZ_BAGZ01000005.1"/>
</dbReference>
<reference evidence="2 3" key="1">
    <citation type="submission" date="2012-08" db="EMBL/GenBank/DDBJ databases">
        <title>Whole genome shotgun sequence of Austwickia chelonae NBRC 105200.</title>
        <authorList>
            <person name="Yoshida I."/>
            <person name="Hosoyama A."/>
            <person name="Tsuchikane K."/>
            <person name="Katsumata H."/>
            <person name="Ando Y."/>
            <person name="Ohji S."/>
            <person name="Hamada M."/>
            <person name="Tamura T."/>
            <person name="Yamazoe A."/>
            <person name="Yamazaki S."/>
            <person name="Fujita N."/>
        </authorList>
    </citation>
    <scope>NUCLEOTIDE SEQUENCE [LARGE SCALE GENOMIC DNA]</scope>
    <source>
        <strain evidence="2 3">NBRC 105200</strain>
    </source>
</reference>
<dbReference type="Proteomes" id="UP000008495">
    <property type="component" value="Unassembled WGS sequence"/>
</dbReference>
<organism evidence="2 3">
    <name type="scientific">Austwickia chelonae NBRC 105200</name>
    <dbReference type="NCBI Taxonomy" id="1184607"/>
    <lineage>
        <taxon>Bacteria</taxon>
        <taxon>Bacillati</taxon>
        <taxon>Actinomycetota</taxon>
        <taxon>Actinomycetes</taxon>
        <taxon>Micrococcales</taxon>
        <taxon>Dermatophilaceae</taxon>
        <taxon>Austwickia</taxon>
    </lineage>
</organism>
<dbReference type="EMBL" id="BAGZ01000005">
    <property type="protein sequence ID" value="GAB77523.1"/>
    <property type="molecule type" value="Genomic_DNA"/>
</dbReference>
<evidence type="ECO:0000256" key="1">
    <source>
        <dbReference type="SAM" id="MobiDB-lite"/>
    </source>
</evidence>
<gene>
    <name evidence="2" type="ORF">AUCHE_05_04350</name>
</gene>
<dbReference type="OrthoDB" id="3212066at2"/>
<proteinExistence type="predicted"/>
<name>K6V5Q2_9MICO</name>
<evidence type="ECO:0000313" key="2">
    <source>
        <dbReference type="EMBL" id="GAB77523.1"/>
    </source>
</evidence>
<feature type="compositionally biased region" description="Basic and acidic residues" evidence="1">
    <location>
        <begin position="31"/>
        <end position="60"/>
    </location>
</feature>
<dbReference type="AlphaFoldDB" id="K6V5Q2"/>
<accession>K6V5Q2</accession>
<feature type="region of interest" description="Disordered" evidence="1">
    <location>
        <begin position="1"/>
        <end position="84"/>
    </location>
</feature>
<protein>
    <recommendedName>
        <fullName evidence="4">DUF5709 domain-containing protein</fullName>
    </recommendedName>
</protein>
<dbReference type="STRING" id="100225.SAMN05421595_1360"/>
<keyword evidence="3" id="KW-1185">Reference proteome</keyword>
<evidence type="ECO:0008006" key="4">
    <source>
        <dbReference type="Google" id="ProtNLM"/>
    </source>
</evidence>